<evidence type="ECO:0000313" key="3">
    <source>
        <dbReference type="EMBL" id="THH01821.1"/>
    </source>
</evidence>
<dbReference type="GO" id="GO:1990414">
    <property type="term" value="P:replication-born double-strand break repair via sister chromatid exchange"/>
    <property type="evidence" value="ECO:0007669"/>
    <property type="project" value="TreeGrafter"/>
</dbReference>
<dbReference type="SUPFAM" id="SSF46785">
    <property type="entry name" value="Winged helix' DNA-binding domain"/>
    <property type="match status" value="1"/>
</dbReference>
<dbReference type="Proteomes" id="UP000309038">
    <property type="component" value="Unassembled WGS sequence"/>
</dbReference>
<dbReference type="EMBL" id="SGPJ01000016">
    <property type="protein sequence ID" value="THH01821.1"/>
    <property type="molecule type" value="Genomic_DNA"/>
</dbReference>
<dbReference type="PANTHER" id="PTHR12585">
    <property type="entry name" value="SCC1 / RAD21 FAMILY MEMBER"/>
    <property type="match status" value="1"/>
</dbReference>
<gene>
    <name evidence="3" type="ORF">EW026_g970</name>
</gene>
<feature type="compositionally biased region" description="Basic residues" evidence="1">
    <location>
        <begin position="60"/>
        <end position="70"/>
    </location>
</feature>
<dbReference type="InterPro" id="IPR023093">
    <property type="entry name" value="ScpA-like_C"/>
</dbReference>
<evidence type="ECO:0000313" key="4">
    <source>
        <dbReference type="Proteomes" id="UP000309038"/>
    </source>
</evidence>
<dbReference type="Pfam" id="PF04824">
    <property type="entry name" value="Rad21_Rec8"/>
    <property type="match status" value="1"/>
</dbReference>
<dbReference type="InterPro" id="IPR006909">
    <property type="entry name" value="Rad21/Rec8_C_eu"/>
</dbReference>
<dbReference type="PANTHER" id="PTHR12585:SF69">
    <property type="entry name" value="FI11703P"/>
    <property type="match status" value="1"/>
</dbReference>
<dbReference type="GO" id="GO:0003682">
    <property type="term" value="F:chromatin binding"/>
    <property type="evidence" value="ECO:0007669"/>
    <property type="project" value="TreeGrafter"/>
</dbReference>
<dbReference type="InterPro" id="IPR039781">
    <property type="entry name" value="Rad21/Rec8-like"/>
</dbReference>
<feature type="compositionally biased region" description="Acidic residues" evidence="1">
    <location>
        <begin position="44"/>
        <end position="55"/>
    </location>
</feature>
<reference evidence="3 4" key="1">
    <citation type="submission" date="2019-02" db="EMBL/GenBank/DDBJ databases">
        <title>Genome sequencing of the rare red list fungi Phlebia centrifuga.</title>
        <authorList>
            <person name="Buettner E."/>
            <person name="Kellner H."/>
        </authorList>
    </citation>
    <scope>NUCLEOTIDE SEQUENCE [LARGE SCALE GENOMIC DNA]</scope>
    <source>
        <strain evidence="3 4">DSM 108282</strain>
    </source>
</reference>
<dbReference type="InterPro" id="IPR036390">
    <property type="entry name" value="WH_DNA-bd_sf"/>
</dbReference>
<organism evidence="3 4">
    <name type="scientific">Hermanssonia centrifuga</name>
    <dbReference type="NCBI Taxonomy" id="98765"/>
    <lineage>
        <taxon>Eukaryota</taxon>
        <taxon>Fungi</taxon>
        <taxon>Dikarya</taxon>
        <taxon>Basidiomycota</taxon>
        <taxon>Agaricomycotina</taxon>
        <taxon>Agaricomycetes</taxon>
        <taxon>Polyporales</taxon>
        <taxon>Meruliaceae</taxon>
        <taxon>Hermanssonia</taxon>
    </lineage>
</organism>
<accession>A0A4S4KU41</accession>
<evidence type="ECO:0000259" key="2">
    <source>
        <dbReference type="Pfam" id="PF04824"/>
    </source>
</evidence>
<keyword evidence="4" id="KW-1185">Reference proteome</keyword>
<dbReference type="CDD" id="cd21790">
    <property type="entry name" value="Rad21_Rec8_M_ScRec8p-like"/>
    <property type="match status" value="1"/>
</dbReference>
<dbReference type="GO" id="GO:0007062">
    <property type="term" value="P:sister chromatid cohesion"/>
    <property type="evidence" value="ECO:0007669"/>
    <property type="project" value="InterPro"/>
</dbReference>
<sequence>MGQPSVRPDTVTMIADPAIAFALDFDHLFQAWDDPTQPGNIVDNQEEADASDDEFDPTKKRLKKTPRTKARSSSMVENPRPGLHTLNENHGYLFSSSFDAPVDNVGGLVPSSSQYGGFGFDDNFIEPLDEIGDELARELGEGWGASPGKHMNQTHVDPEGLDIEMGGMGDMGEAFEFGGPGFGGENFAADNVDAFPAGQASPVHSRIHEEAIQQPDGGGHSLRSVELSLNGFSKRSRKNYIEGQAQLKREIERRNAEKESARRIDEMIWGPPRGVNAPVLVDFWLENFRLQVEARCGQLCLDTQGLPPRKRRSLRRECALQRNQVKHVMLRVLPRRLADVAEDPAALESQQSDASVLTLERNSFNFMEYAKMQINAFPSAASALRFEDIVPADSSTRRVAATAFYHCLVLATKDLLRVEQKEPYGALAIAIK</sequence>
<dbReference type="GO" id="GO:0008278">
    <property type="term" value="C:cohesin complex"/>
    <property type="evidence" value="ECO:0007669"/>
    <property type="project" value="InterPro"/>
</dbReference>
<feature type="region of interest" description="Disordered" evidence="1">
    <location>
        <begin position="34"/>
        <end position="82"/>
    </location>
</feature>
<name>A0A4S4KU41_9APHY</name>
<proteinExistence type="predicted"/>
<feature type="domain" description="Rad21/Rec8-like protein C-terminal eukaryotic" evidence="2">
    <location>
        <begin position="394"/>
        <end position="430"/>
    </location>
</feature>
<comment type="caution">
    <text evidence="3">The sequence shown here is derived from an EMBL/GenBank/DDBJ whole genome shotgun (WGS) entry which is preliminary data.</text>
</comment>
<evidence type="ECO:0000256" key="1">
    <source>
        <dbReference type="SAM" id="MobiDB-lite"/>
    </source>
</evidence>
<dbReference type="Gene3D" id="1.10.10.580">
    <property type="entry name" value="Structural maintenance of chromosome 1. Chain E"/>
    <property type="match status" value="1"/>
</dbReference>
<protein>
    <recommendedName>
        <fullName evidence="2">Rad21/Rec8-like protein C-terminal eukaryotic domain-containing protein</fullName>
    </recommendedName>
</protein>
<dbReference type="AlphaFoldDB" id="A0A4S4KU41"/>